<reference evidence="4" key="1">
    <citation type="journal article" date="2023" name="Commun. Biol.">
        <title>Genome analysis of Parmales, the sister group of diatoms, reveals the evolutionary specialization of diatoms from phago-mixotrophs to photoautotrophs.</title>
        <authorList>
            <person name="Ban H."/>
            <person name="Sato S."/>
            <person name="Yoshikawa S."/>
            <person name="Yamada K."/>
            <person name="Nakamura Y."/>
            <person name="Ichinomiya M."/>
            <person name="Sato N."/>
            <person name="Blanc-Mathieu R."/>
            <person name="Endo H."/>
            <person name="Kuwata A."/>
            <person name="Ogata H."/>
        </authorList>
    </citation>
    <scope>NUCLEOTIDE SEQUENCE [LARGE SCALE GENOMIC DNA]</scope>
    <source>
        <strain evidence="4">NIES 3700</strain>
    </source>
</reference>
<keyword evidence="2" id="KW-0472">Membrane</keyword>
<proteinExistence type="predicted"/>
<dbReference type="OrthoDB" id="202804at2759"/>
<name>A0A9W6Z9L7_9STRA</name>
<dbReference type="EMBL" id="BRXW01000364">
    <property type="protein sequence ID" value="GMH48221.1"/>
    <property type="molecule type" value="Genomic_DNA"/>
</dbReference>
<evidence type="ECO:0000256" key="1">
    <source>
        <dbReference type="SAM" id="MobiDB-lite"/>
    </source>
</evidence>
<evidence type="ECO:0000313" key="4">
    <source>
        <dbReference type="Proteomes" id="UP001165122"/>
    </source>
</evidence>
<dbReference type="AlphaFoldDB" id="A0A9W6Z9L7"/>
<evidence type="ECO:0000256" key="2">
    <source>
        <dbReference type="SAM" id="Phobius"/>
    </source>
</evidence>
<keyword evidence="4" id="KW-1185">Reference proteome</keyword>
<keyword evidence="2" id="KW-0812">Transmembrane</keyword>
<evidence type="ECO:0000313" key="3">
    <source>
        <dbReference type="EMBL" id="GMH48221.1"/>
    </source>
</evidence>
<feature type="transmembrane region" description="Helical" evidence="2">
    <location>
        <begin position="346"/>
        <end position="372"/>
    </location>
</feature>
<organism evidence="3 4">
    <name type="scientific">Triparma laevis f. longispina</name>
    <dbReference type="NCBI Taxonomy" id="1714387"/>
    <lineage>
        <taxon>Eukaryota</taxon>
        <taxon>Sar</taxon>
        <taxon>Stramenopiles</taxon>
        <taxon>Ochrophyta</taxon>
        <taxon>Bolidophyceae</taxon>
        <taxon>Parmales</taxon>
        <taxon>Triparmaceae</taxon>
        <taxon>Triparma</taxon>
    </lineage>
</organism>
<feature type="region of interest" description="Disordered" evidence="1">
    <location>
        <begin position="1"/>
        <end position="32"/>
    </location>
</feature>
<accession>A0A9W6Z9L7</accession>
<feature type="transmembrane region" description="Helical" evidence="2">
    <location>
        <begin position="159"/>
        <end position="177"/>
    </location>
</feature>
<feature type="transmembrane region" description="Helical" evidence="2">
    <location>
        <begin position="83"/>
        <end position="105"/>
    </location>
</feature>
<comment type="caution">
    <text evidence="3">The sequence shown here is derived from an EMBL/GenBank/DDBJ whole genome shotgun (WGS) entry which is preliminary data.</text>
</comment>
<feature type="transmembrane region" description="Helical" evidence="2">
    <location>
        <begin position="197"/>
        <end position="217"/>
    </location>
</feature>
<protein>
    <submittedName>
        <fullName evidence="3">Uncharacterized protein</fullName>
    </submittedName>
</protein>
<dbReference type="Proteomes" id="UP001165122">
    <property type="component" value="Unassembled WGS sequence"/>
</dbReference>
<sequence length="434" mass="48551">MSFDNRCSLLSDEKTPPQALRKRSNTRPSNSYDSYIGENANLLTHSGSSNRISLAESCEKTTSSFNPTTLATLSFQEPFRLGFGYMSIMFCIFLVSHIFLVYYAIDQDTYTYGTTNIDPITVGASRYFAFGQIFFPISLACLLILFVAHPRDKTWVSQFMSVYLIFFFVVYDAAGFIDMVFTNPIQSTFNTEHPLGLASIFPILLFFCHIPFSMLFIKVRRLIGKFKDKKLTRYEYLDNTIFLQGFLALPPIFFLSVEAIHCVTDITETEFEKMAKFTSADGTPTPQDGVYNMLFIAPLTKIRPSIRSLRVFNNLPIKVKFQLGCEAVIVTANITLYGIASEGPATWFIVILFGVSALGIVGLALSEGVAIVTDARRVSAARGNLRRQEHESEGEGEGLLNTVAGHLFDPHEMHHDPVAGSNTNIHVHNNNAHE</sequence>
<feature type="transmembrane region" description="Helical" evidence="2">
    <location>
        <begin position="125"/>
        <end position="147"/>
    </location>
</feature>
<gene>
    <name evidence="3" type="ORF">TrLO_g878</name>
</gene>
<keyword evidence="2" id="KW-1133">Transmembrane helix</keyword>